<dbReference type="InterPro" id="IPR006640">
    <property type="entry name" value="SprT-like_domain"/>
</dbReference>
<dbReference type="AlphaFoldDB" id="A0A8T8WIA6"/>
<dbReference type="RefSeq" id="WP_222609275.1">
    <property type="nucleotide sequence ID" value="NZ_CP081960.1"/>
</dbReference>
<dbReference type="EMBL" id="CP081960">
    <property type="protein sequence ID" value="QZP39526.1"/>
    <property type="molecule type" value="Genomic_DNA"/>
</dbReference>
<proteinExistence type="predicted"/>
<protein>
    <submittedName>
        <fullName evidence="2">SprT-like domain-containing protein</fullName>
    </submittedName>
</protein>
<name>A0A8T8WIA6_9EURY</name>
<keyword evidence="3" id="KW-1185">Reference proteome</keyword>
<reference evidence="2 3" key="1">
    <citation type="journal article" date="2021" name="Int. J. Syst. Evol. Microbiol.">
        <title>Halobaculum halophilum sp. nov. and Halobaculum salinum sp. nov., isolated from salt lake and saline soil.</title>
        <authorList>
            <person name="Cui H.L."/>
            <person name="Shi X.W."/>
            <person name="Yin X.M."/>
            <person name="Yang X.Y."/>
            <person name="Hou J."/>
            <person name="Zhu L."/>
        </authorList>
    </citation>
    <scope>NUCLEOTIDE SEQUENCE [LARGE SCALE GENOMIC DNA]</scope>
    <source>
        <strain evidence="2 3">NBRC 109044</strain>
    </source>
</reference>
<evidence type="ECO:0000259" key="1">
    <source>
        <dbReference type="Pfam" id="PF10263"/>
    </source>
</evidence>
<sequence length="175" mass="19855">MSRTELAETAERYACEVQETYQNSPIADVELARVDWKVSPQLCRAGAYCETLLDDPPEHTIVLSYPGYRSWGWDRVKGIIRHELVHVVINEEYEDGVTAHGPEFQDVAESVDAPIRGEDPVPYRYQLYCSYCGAMIDGLYKASDRTQNPEEYQSPCCESSLTVETNSDWPGYATE</sequence>
<gene>
    <name evidence="2" type="ORF">K6T50_18310</name>
</gene>
<evidence type="ECO:0000313" key="2">
    <source>
        <dbReference type="EMBL" id="QZP39526.1"/>
    </source>
</evidence>
<geneLocation type="plasmid" evidence="2 3">
    <name>unnamed2</name>
</geneLocation>
<dbReference type="Pfam" id="PF10263">
    <property type="entry name" value="SprT-like"/>
    <property type="match status" value="1"/>
</dbReference>
<evidence type="ECO:0000313" key="3">
    <source>
        <dbReference type="Proteomes" id="UP000826254"/>
    </source>
</evidence>
<keyword evidence="2" id="KW-0614">Plasmid</keyword>
<feature type="domain" description="SprT-like" evidence="1">
    <location>
        <begin position="22"/>
        <end position="113"/>
    </location>
</feature>
<dbReference type="Proteomes" id="UP000826254">
    <property type="component" value="Plasmid unnamed2"/>
</dbReference>
<accession>A0A8T8WIA6</accession>
<dbReference type="KEGG" id="hmp:K6T50_18310"/>
<dbReference type="GO" id="GO:0006950">
    <property type="term" value="P:response to stress"/>
    <property type="evidence" value="ECO:0007669"/>
    <property type="project" value="UniProtKB-ARBA"/>
</dbReference>
<organism evidence="2 3">
    <name type="scientific">Halobaculum magnesiiphilum</name>
    <dbReference type="NCBI Taxonomy" id="1017351"/>
    <lineage>
        <taxon>Archaea</taxon>
        <taxon>Methanobacteriati</taxon>
        <taxon>Methanobacteriota</taxon>
        <taxon>Stenosarchaea group</taxon>
        <taxon>Halobacteria</taxon>
        <taxon>Halobacteriales</taxon>
        <taxon>Haloferacaceae</taxon>
        <taxon>Halobaculum</taxon>
    </lineage>
</organism>
<dbReference type="GeneID" id="67180138"/>